<dbReference type="OrthoDB" id="7948973at2"/>
<name>A0A178I503_9HYPH</name>
<reference evidence="1 2" key="1">
    <citation type="submission" date="2016-03" db="EMBL/GenBank/DDBJ databases">
        <title>Genome sequencing of Devosia sp. S37.</title>
        <authorList>
            <person name="Mohd Nor M."/>
        </authorList>
    </citation>
    <scope>NUCLEOTIDE SEQUENCE [LARGE SCALE GENOMIC DNA]</scope>
    <source>
        <strain evidence="1 2">S37</strain>
    </source>
</reference>
<dbReference type="Proteomes" id="UP000078389">
    <property type="component" value="Unassembled WGS sequence"/>
</dbReference>
<protein>
    <submittedName>
        <fullName evidence="1">Uncharacterized protein</fullName>
    </submittedName>
</protein>
<evidence type="ECO:0000313" key="2">
    <source>
        <dbReference type="Proteomes" id="UP000078389"/>
    </source>
</evidence>
<keyword evidence="2" id="KW-1185">Reference proteome</keyword>
<comment type="caution">
    <text evidence="1">The sequence shown here is derived from an EMBL/GenBank/DDBJ whole genome shotgun (WGS) entry which is preliminary data.</text>
</comment>
<proteinExistence type="predicted"/>
<dbReference type="EMBL" id="LVVY01000064">
    <property type="protein sequence ID" value="OAM79228.1"/>
    <property type="molecule type" value="Genomic_DNA"/>
</dbReference>
<dbReference type="RefSeq" id="WP_067452167.1">
    <property type="nucleotide sequence ID" value="NZ_LVVY01000064.1"/>
</dbReference>
<dbReference type="STRING" id="1770058.A3840_03940"/>
<evidence type="ECO:0000313" key="1">
    <source>
        <dbReference type="EMBL" id="OAM79228.1"/>
    </source>
</evidence>
<gene>
    <name evidence="1" type="ORF">A3840_03940</name>
</gene>
<organism evidence="1 2">
    <name type="scientific">Devosia elaeis</name>
    <dbReference type="NCBI Taxonomy" id="1770058"/>
    <lineage>
        <taxon>Bacteria</taxon>
        <taxon>Pseudomonadati</taxon>
        <taxon>Pseudomonadota</taxon>
        <taxon>Alphaproteobacteria</taxon>
        <taxon>Hyphomicrobiales</taxon>
        <taxon>Devosiaceae</taxon>
        <taxon>Devosia</taxon>
    </lineage>
</organism>
<accession>A0A178I503</accession>
<dbReference type="AlphaFoldDB" id="A0A178I503"/>
<sequence length="138" mass="15255">MTTDKTPTPNPDEQFRQKFSAVLQDLQVTAQEDGEAMAMIGILALQLADKLGQQSWSEAKQVMSAANYAEMLQVFDEKGNAYHQAGSTKQAYAVQALAASLVARSRRQDQAIAEGEKLLDALIDHTIAVHRREMAKRH</sequence>